<dbReference type="AlphaFoldDB" id="A0A6P0C8I8"/>
<dbReference type="EMBL" id="JAABNT010000002">
    <property type="protein sequence ID" value="NEK21515.1"/>
    <property type="molecule type" value="Genomic_DNA"/>
</dbReference>
<dbReference type="GO" id="GO:0016787">
    <property type="term" value="F:hydrolase activity"/>
    <property type="evidence" value="ECO:0007669"/>
    <property type="project" value="UniProtKB-KW"/>
</dbReference>
<feature type="chain" id="PRO_5026870219" evidence="1">
    <location>
        <begin position="21"/>
        <end position="100"/>
    </location>
</feature>
<evidence type="ECO:0000313" key="3">
    <source>
        <dbReference type="Proteomes" id="UP000468591"/>
    </source>
</evidence>
<evidence type="ECO:0000256" key="1">
    <source>
        <dbReference type="SAM" id="SignalP"/>
    </source>
</evidence>
<keyword evidence="3" id="KW-1185">Reference proteome</keyword>
<sequence length="100" mass="10787">MKPLIASFALLLGTASFAPAANAEQVCMVADEMKAALIDWYGERPVAAPSENNEQIWVSQETGTWTMIKMLADGNACVIAQGDDWLVNPDATEMLAQLTN</sequence>
<gene>
    <name evidence="2" type="ORF">GV827_03750</name>
</gene>
<keyword evidence="2" id="KW-0378">Hydrolase</keyword>
<proteinExistence type="predicted"/>
<dbReference type="RefSeq" id="WP_164352366.1">
    <property type="nucleotide sequence ID" value="NZ_JAABNT010000002.1"/>
</dbReference>
<reference evidence="2 3" key="1">
    <citation type="submission" date="2020-01" db="EMBL/GenBank/DDBJ databases">
        <title>Sulfitobacter sediminilitoris sp. nov., isolated from a tidal flat.</title>
        <authorList>
            <person name="Park S."/>
            <person name="Yoon J.-H."/>
        </authorList>
    </citation>
    <scope>NUCLEOTIDE SEQUENCE [LARGE SCALE GENOMIC DNA]</scope>
    <source>
        <strain evidence="2 3">JBTF-M27</strain>
    </source>
</reference>
<accession>A0A6P0C8I8</accession>
<feature type="signal peptide" evidence="1">
    <location>
        <begin position="1"/>
        <end position="20"/>
    </location>
</feature>
<protein>
    <submittedName>
        <fullName evidence="2">S-adenosyl-L-homocysteine hydrolase</fullName>
    </submittedName>
</protein>
<comment type="caution">
    <text evidence="2">The sequence shown here is derived from an EMBL/GenBank/DDBJ whole genome shotgun (WGS) entry which is preliminary data.</text>
</comment>
<name>A0A6P0C8I8_9RHOB</name>
<keyword evidence="1" id="KW-0732">Signal</keyword>
<evidence type="ECO:0000313" key="2">
    <source>
        <dbReference type="EMBL" id="NEK21515.1"/>
    </source>
</evidence>
<organism evidence="2 3">
    <name type="scientific">Sulfitobacter sediminilitoris</name>
    <dbReference type="NCBI Taxonomy" id="2698830"/>
    <lineage>
        <taxon>Bacteria</taxon>
        <taxon>Pseudomonadati</taxon>
        <taxon>Pseudomonadota</taxon>
        <taxon>Alphaproteobacteria</taxon>
        <taxon>Rhodobacterales</taxon>
        <taxon>Roseobacteraceae</taxon>
        <taxon>Sulfitobacter</taxon>
    </lineage>
</organism>
<dbReference type="Proteomes" id="UP000468591">
    <property type="component" value="Unassembled WGS sequence"/>
</dbReference>